<dbReference type="EMBL" id="SZUA01000002">
    <property type="protein sequence ID" value="TKR30734.1"/>
    <property type="molecule type" value="Genomic_DNA"/>
</dbReference>
<dbReference type="InterPro" id="IPR022269">
    <property type="entry name" value="SO_2930-like_C"/>
</dbReference>
<reference evidence="1 2" key="1">
    <citation type="submission" date="2019-04" db="EMBL/GenBank/DDBJ databases">
        <title>Reference strain of H23.</title>
        <authorList>
            <person name="Luo X."/>
        </authorList>
    </citation>
    <scope>NUCLEOTIDE SEQUENCE [LARGE SCALE GENOMIC DNA]</scope>
    <source>
        <strain evidence="1 2">H23</strain>
    </source>
</reference>
<name>A0A4U5JMF2_9GAMM</name>
<evidence type="ECO:0000313" key="1">
    <source>
        <dbReference type="EMBL" id="TKR30734.1"/>
    </source>
</evidence>
<evidence type="ECO:0000313" key="2">
    <source>
        <dbReference type="Proteomes" id="UP000308707"/>
    </source>
</evidence>
<sequence>MPLLVFSRHSPEGGNPATFVPIAAIWLALTQPSPASGRGFEASRWIAAIVGTAVRVSAVALVFLLAACSRQPAPVQFHADGYPPKLSDWRVVYRDGDKLALNQGVVPFDLNTPLFSDYAHKLRTVWMPKGQAAKYEPKESFDFPVGTILSKTFFYPKAKGGADAVARTYDESRDRSGEGLDLRNVRMIETRLLVHRAQGWVALAYVWNAEQTEAELARTGDSVALSLVADDGGREDFTYQVPDQNQCAGCHASNNTTRLIRPLGPKARHLNRDYAYASGSENQLAHWTMLGYLQGAPASGAPRNANWRDAARASLDDRARAYLDVNCGHCHNARGPADTSGLLLDIGDHEPRHLGLCKPPIAAGRGTGGHRFGIVPGKPDESILAFRIDSDDPGVMMPELGRDVVHKEGVALIRAWIAGMQGDCDPI</sequence>
<organism evidence="1 2">
    <name type="scientific">Luteimonas gilva</name>
    <dbReference type="NCBI Taxonomy" id="2572684"/>
    <lineage>
        <taxon>Bacteria</taxon>
        <taxon>Pseudomonadati</taxon>
        <taxon>Pseudomonadota</taxon>
        <taxon>Gammaproteobacteria</taxon>
        <taxon>Lysobacterales</taxon>
        <taxon>Lysobacteraceae</taxon>
        <taxon>Luteimonas</taxon>
    </lineage>
</organism>
<dbReference type="OrthoDB" id="338827at2"/>
<dbReference type="NCBIfam" id="TIGR03806">
    <property type="entry name" value="chp_HNE_0200"/>
    <property type="match status" value="1"/>
</dbReference>
<dbReference type="AlphaFoldDB" id="A0A4U5JMF2"/>
<accession>A0A4U5JMF2</accession>
<evidence type="ECO:0008006" key="3">
    <source>
        <dbReference type="Google" id="ProtNLM"/>
    </source>
</evidence>
<proteinExistence type="predicted"/>
<comment type="caution">
    <text evidence="1">The sequence shown here is derived from an EMBL/GenBank/DDBJ whole genome shotgun (WGS) entry which is preliminary data.</text>
</comment>
<dbReference type="Proteomes" id="UP000308707">
    <property type="component" value="Unassembled WGS sequence"/>
</dbReference>
<keyword evidence="2" id="KW-1185">Reference proteome</keyword>
<protein>
    <recommendedName>
        <fullName evidence="3">Cytochrome c domain-containing protein</fullName>
    </recommendedName>
</protein>
<gene>
    <name evidence="1" type="ORF">FCE95_11585</name>
</gene>